<dbReference type="EMBL" id="DRMH01000060">
    <property type="protein sequence ID" value="HFC97760.1"/>
    <property type="molecule type" value="Genomic_DNA"/>
</dbReference>
<dbReference type="Pfam" id="PF00953">
    <property type="entry name" value="Glycos_transf_4"/>
    <property type="match status" value="1"/>
</dbReference>
<keyword evidence="4 8" id="KW-0812">Transmembrane</keyword>
<evidence type="ECO:0000256" key="4">
    <source>
        <dbReference type="ARBA" id="ARBA00022692"/>
    </source>
</evidence>
<evidence type="ECO:0000256" key="3">
    <source>
        <dbReference type="ARBA" id="ARBA00022679"/>
    </source>
</evidence>
<proteinExistence type="predicted"/>
<feature type="binding site" evidence="7">
    <location>
        <position position="213"/>
    </location>
    <ligand>
        <name>Mg(2+)</name>
        <dbReference type="ChEBI" id="CHEBI:18420"/>
    </ligand>
</feature>
<dbReference type="PANTHER" id="PTHR22926:SF3">
    <property type="entry name" value="UNDECAPRENYL-PHOSPHATE ALPHA-N-ACETYLGLUCOSAMINYL 1-PHOSPHATE TRANSFERASE"/>
    <property type="match status" value="1"/>
</dbReference>
<feature type="transmembrane region" description="Helical" evidence="8">
    <location>
        <begin position="300"/>
        <end position="319"/>
    </location>
</feature>
<accession>A0A7C3GR50</accession>
<feature type="transmembrane region" description="Helical" evidence="8">
    <location>
        <begin position="216"/>
        <end position="234"/>
    </location>
</feature>
<keyword evidence="7" id="KW-0460">Magnesium</keyword>
<feature type="transmembrane region" description="Helical" evidence="8">
    <location>
        <begin position="101"/>
        <end position="119"/>
    </location>
</feature>
<dbReference type="GO" id="GO:0005886">
    <property type="term" value="C:plasma membrane"/>
    <property type="evidence" value="ECO:0007669"/>
    <property type="project" value="UniProtKB-SubCell"/>
</dbReference>
<feature type="transmembrane region" description="Helical" evidence="8">
    <location>
        <begin position="159"/>
        <end position="178"/>
    </location>
</feature>
<evidence type="ECO:0000256" key="1">
    <source>
        <dbReference type="ARBA" id="ARBA00004651"/>
    </source>
</evidence>
<keyword evidence="5 8" id="KW-1133">Transmembrane helix</keyword>
<organism evidence="9">
    <name type="scientific">Thermosulfurimonas dismutans</name>
    <dbReference type="NCBI Taxonomy" id="999894"/>
    <lineage>
        <taxon>Bacteria</taxon>
        <taxon>Pseudomonadati</taxon>
        <taxon>Thermodesulfobacteriota</taxon>
        <taxon>Thermodesulfobacteria</taxon>
        <taxon>Thermodesulfobacteriales</taxon>
        <taxon>Thermodesulfobacteriaceae</taxon>
        <taxon>Thermosulfurimonas</taxon>
    </lineage>
</organism>
<dbReference type="PANTHER" id="PTHR22926">
    <property type="entry name" value="PHOSPHO-N-ACETYLMURAMOYL-PENTAPEPTIDE-TRANSFERASE"/>
    <property type="match status" value="1"/>
</dbReference>
<gene>
    <name evidence="9" type="ORF">ENJ40_04795</name>
</gene>
<dbReference type="CDD" id="cd06912">
    <property type="entry name" value="GT_MraY_like"/>
    <property type="match status" value="1"/>
</dbReference>
<reference evidence="9" key="1">
    <citation type="journal article" date="2020" name="mSystems">
        <title>Genome- and Community-Level Interaction Insights into Carbon Utilization and Element Cycling Functions of Hydrothermarchaeota in Hydrothermal Sediment.</title>
        <authorList>
            <person name="Zhou Z."/>
            <person name="Liu Y."/>
            <person name="Xu W."/>
            <person name="Pan J."/>
            <person name="Luo Z.H."/>
            <person name="Li M."/>
        </authorList>
    </citation>
    <scope>NUCLEOTIDE SEQUENCE [LARGE SCALE GENOMIC DNA]</scope>
    <source>
        <strain evidence="9">HyVt-483</strain>
    </source>
</reference>
<name>A0A7C3GR50_9BACT</name>
<feature type="transmembrane region" description="Helical" evidence="8">
    <location>
        <begin position="325"/>
        <end position="343"/>
    </location>
</feature>
<dbReference type="GO" id="GO:0046872">
    <property type="term" value="F:metal ion binding"/>
    <property type="evidence" value="ECO:0007669"/>
    <property type="project" value="UniProtKB-KW"/>
</dbReference>
<evidence type="ECO:0000256" key="8">
    <source>
        <dbReference type="SAM" id="Phobius"/>
    </source>
</evidence>
<keyword evidence="2" id="KW-1003">Cell membrane</keyword>
<feature type="transmembrane region" description="Helical" evidence="8">
    <location>
        <begin position="6"/>
        <end position="24"/>
    </location>
</feature>
<feature type="transmembrane region" description="Helical" evidence="8">
    <location>
        <begin position="184"/>
        <end position="204"/>
    </location>
</feature>
<protein>
    <submittedName>
        <fullName evidence="9">Glycosyltransferase</fullName>
    </submittedName>
</protein>
<comment type="subcellular location">
    <subcellularLocation>
        <location evidence="1">Cell membrane</location>
        <topology evidence="1">Multi-pass membrane protein</topology>
    </subcellularLocation>
</comment>
<evidence type="ECO:0000313" key="9">
    <source>
        <dbReference type="EMBL" id="HFC97760.1"/>
    </source>
</evidence>
<keyword evidence="6 8" id="KW-0472">Membrane</keyword>
<evidence type="ECO:0000256" key="6">
    <source>
        <dbReference type="ARBA" id="ARBA00023136"/>
    </source>
</evidence>
<dbReference type="GO" id="GO:0044038">
    <property type="term" value="P:cell wall macromolecule biosynthetic process"/>
    <property type="evidence" value="ECO:0007669"/>
    <property type="project" value="TreeGrafter"/>
</dbReference>
<dbReference type="GO" id="GO:0071555">
    <property type="term" value="P:cell wall organization"/>
    <property type="evidence" value="ECO:0007669"/>
    <property type="project" value="TreeGrafter"/>
</dbReference>
<evidence type="ECO:0000256" key="7">
    <source>
        <dbReference type="PIRSR" id="PIRSR600715-1"/>
    </source>
</evidence>
<evidence type="ECO:0000256" key="5">
    <source>
        <dbReference type="ARBA" id="ARBA00022989"/>
    </source>
</evidence>
<feature type="transmembrane region" description="Helical" evidence="8">
    <location>
        <begin position="71"/>
        <end position="89"/>
    </location>
</feature>
<comment type="caution">
    <text evidence="9">The sequence shown here is derived from an EMBL/GenBank/DDBJ whole genome shotgun (WGS) entry which is preliminary data.</text>
</comment>
<feature type="transmembrane region" description="Helical" evidence="8">
    <location>
        <begin position="131"/>
        <end position="152"/>
    </location>
</feature>
<dbReference type="GO" id="GO:0009103">
    <property type="term" value="P:lipopolysaccharide biosynthetic process"/>
    <property type="evidence" value="ECO:0007669"/>
    <property type="project" value="TreeGrafter"/>
</dbReference>
<feature type="transmembrane region" description="Helical" evidence="8">
    <location>
        <begin position="240"/>
        <end position="258"/>
    </location>
</feature>
<feature type="transmembrane region" description="Helical" evidence="8">
    <location>
        <begin position="45"/>
        <end position="65"/>
    </location>
</feature>
<dbReference type="GO" id="GO:0016780">
    <property type="term" value="F:phosphotransferase activity, for other substituted phosphate groups"/>
    <property type="evidence" value="ECO:0007669"/>
    <property type="project" value="InterPro"/>
</dbReference>
<feature type="binding site" evidence="7">
    <location>
        <position position="153"/>
    </location>
    <ligand>
        <name>Mg(2+)</name>
        <dbReference type="ChEBI" id="CHEBI:18420"/>
    </ligand>
</feature>
<evidence type="ECO:0000256" key="2">
    <source>
        <dbReference type="ARBA" id="ARBA00022475"/>
    </source>
</evidence>
<dbReference type="Proteomes" id="UP000886043">
    <property type="component" value="Unassembled WGS sequence"/>
</dbReference>
<keyword evidence="7" id="KW-0479">Metal-binding</keyword>
<dbReference type="InterPro" id="IPR000715">
    <property type="entry name" value="Glycosyl_transferase_4"/>
</dbReference>
<sequence length="366" mass="41553">MKYLIAAFLSSALINILIIRYLGFQVLCDTCEGIQKFHQRPVPRIGGCSLYFSALLVAGLFFLAGKPFAGDFLKVLLCALPLFLSGLLEDITKRISPRWRLLAGFVSGALVYGVLSARIARVDLPGFDRLLQIPAFSLFFTAFAVAGVSHAFNIIDGFNGLASGVAMLVFGAYAYVSFLLNDQFLVYLGLIMLFATLGFFIWNYPFGFIFLGDGGAYLLGYISAVLGILLILRHPQVSPWFPLLLVIYPVWETLFSIYRRKFLKGYSPSVPDAIHFHTLVFRRLIKLTFGGEMDTLKKNAFTSPYLWIMQMFCVTPAVIFWRNTYVLMFCVLIFILFYTWLYFRIVKFKTPRFLIPFRGGRVEESR</sequence>
<comment type="cofactor">
    <cofactor evidence="7">
        <name>Mg(2+)</name>
        <dbReference type="ChEBI" id="CHEBI:18420"/>
    </cofactor>
</comment>
<keyword evidence="3" id="KW-0808">Transferase</keyword>
<dbReference type="AlphaFoldDB" id="A0A7C3GR50"/>